<evidence type="ECO:0000313" key="3">
    <source>
        <dbReference type="EMBL" id="NRS91933.1"/>
    </source>
</evidence>
<dbReference type="Proteomes" id="UP000610746">
    <property type="component" value="Unassembled WGS sequence"/>
</dbReference>
<evidence type="ECO:0000313" key="4">
    <source>
        <dbReference type="Proteomes" id="UP000610746"/>
    </source>
</evidence>
<dbReference type="Gene3D" id="3.40.50.150">
    <property type="entry name" value="Vaccinia Virus protein VP39"/>
    <property type="match status" value="1"/>
</dbReference>
<proteinExistence type="predicted"/>
<evidence type="ECO:0000259" key="2">
    <source>
        <dbReference type="Pfam" id="PF22013"/>
    </source>
</evidence>
<dbReference type="InterPro" id="IPR029063">
    <property type="entry name" value="SAM-dependent_MTases_sf"/>
</dbReference>
<gene>
    <name evidence="3" type="ORF">HNQ03_001000</name>
</gene>
<dbReference type="CDD" id="cd02440">
    <property type="entry name" value="AdoMet_MTases"/>
    <property type="match status" value="1"/>
</dbReference>
<dbReference type="AlphaFoldDB" id="A0A8J8G5N4"/>
<comment type="caution">
    <text evidence="3">The sequence shown here is derived from an EMBL/GenBank/DDBJ whole genome shotgun (WGS) entry which is preliminary data.</text>
</comment>
<dbReference type="RefSeq" id="WP_173778550.1">
    <property type="nucleotide sequence ID" value="NZ_JABSNO010000005.1"/>
</dbReference>
<dbReference type="Pfam" id="PF22013">
    <property type="entry name" value="PG_1098_Fer"/>
    <property type="match status" value="1"/>
</dbReference>
<organism evidence="3 4">
    <name type="scientific">Frigoriflavimonas asaccharolytica</name>
    <dbReference type="NCBI Taxonomy" id="2735899"/>
    <lineage>
        <taxon>Bacteria</taxon>
        <taxon>Pseudomonadati</taxon>
        <taxon>Bacteroidota</taxon>
        <taxon>Flavobacteriia</taxon>
        <taxon>Flavobacteriales</taxon>
        <taxon>Weeksellaceae</taxon>
        <taxon>Frigoriflavimonas</taxon>
    </lineage>
</organism>
<feature type="domain" description="THUMP-like" evidence="1">
    <location>
        <begin position="330"/>
        <end position="375"/>
    </location>
</feature>
<dbReference type="Pfam" id="PF03602">
    <property type="entry name" value="Cons_hypoth95"/>
    <property type="match status" value="1"/>
</dbReference>
<evidence type="ECO:0000259" key="1">
    <source>
        <dbReference type="Pfam" id="PF18096"/>
    </source>
</evidence>
<name>A0A8J8G5N4_9FLAO</name>
<dbReference type="InterPro" id="IPR041497">
    <property type="entry name" value="Thump-like"/>
</dbReference>
<sequence length="384" mass="44157">MNFQKFFTPEFSKFINANLKVDLHSFLLKKSPFLDFSIQELAQQIKGRNVAEKKFPFLLKDGIVFPPNINLEQTSSIYTAEYKSKLLKGDKFLDLTCGFGIDAYFLSKNFQHVTLVERNEDLLEIVAHNWHILGRKANFINEELENFINTNTENYDVIYLDPARRSLEKKKVFLLEDLSPNILEIQDSLLEKGNLVITKLSPMIDLSYLVSVLKNISRIDIIALKNEVKEVLVHQSKFHVCNEIEVFCVNLESGESDFHFIFGGEKAADPVFSDFQKYLYIPNNSILKSGAFNLLTEKFAISKLHPNTQLYTSENLVENFPGRILEMKIISSKEIRKSEQWNIISKNYPLSTAEIEKKYKIKQGGIGYLIFSQSNSGKIILQSI</sequence>
<dbReference type="Gene3D" id="1.10.10.1110">
    <property type="entry name" value="Methyltransferase PG1098, N-terminal domain"/>
    <property type="match status" value="1"/>
</dbReference>
<reference evidence="3" key="1">
    <citation type="submission" date="2020-05" db="EMBL/GenBank/DDBJ databases">
        <title>Genomic Encyclopedia of Type Strains, Phase IV (KMG-V): Genome sequencing to study the core and pangenomes of soil and plant-associated prokaryotes.</title>
        <authorList>
            <person name="Whitman W."/>
        </authorList>
    </citation>
    <scope>NUCLEOTIDE SEQUENCE</scope>
    <source>
        <strain evidence="3">16F</strain>
    </source>
</reference>
<dbReference type="Pfam" id="PF18096">
    <property type="entry name" value="Thump_like"/>
    <property type="match status" value="1"/>
</dbReference>
<feature type="domain" description="PG-1098 ferredoxin-like" evidence="2">
    <location>
        <begin position="278"/>
        <end position="321"/>
    </location>
</feature>
<keyword evidence="4" id="KW-1185">Reference proteome</keyword>
<dbReference type="EMBL" id="JABSNO010000005">
    <property type="protein sequence ID" value="NRS91933.1"/>
    <property type="molecule type" value="Genomic_DNA"/>
</dbReference>
<dbReference type="SUPFAM" id="SSF53335">
    <property type="entry name" value="S-adenosyl-L-methionine-dependent methyltransferases"/>
    <property type="match status" value="1"/>
</dbReference>
<accession>A0A8J8G5N4</accession>
<dbReference type="InterPro" id="IPR054168">
    <property type="entry name" value="PG_1098_Fer"/>
</dbReference>
<protein>
    <submittedName>
        <fullName evidence="3">16S rRNA G966 N2-methylase RsmD</fullName>
    </submittedName>
</protein>